<dbReference type="OrthoDB" id="9816506at2"/>
<protein>
    <recommendedName>
        <fullName evidence="5">AAA+ ATPase domain-containing protein</fullName>
    </recommendedName>
</protein>
<comment type="caution">
    <text evidence="3">The sequence shown here is derived from an EMBL/GenBank/DDBJ whole genome shotgun (WGS) entry which is preliminary data.</text>
</comment>
<feature type="domain" description="Rad50/SbcC-type AAA" evidence="2">
    <location>
        <begin position="5"/>
        <end position="96"/>
    </location>
</feature>
<evidence type="ECO:0008006" key="5">
    <source>
        <dbReference type="Google" id="ProtNLM"/>
    </source>
</evidence>
<proteinExistence type="predicted"/>
<name>A0A017T207_9BACT</name>
<dbReference type="InterPro" id="IPR038729">
    <property type="entry name" value="Rad50/SbcC_AAA"/>
</dbReference>
<dbReference type="InterPro" id="IPR051396">
    <property type="entry name" value="Bact_Antivir_Def_Nuclease"/>
</dbReference>
<dbReference type="Pfam" id="PF13476">
    <property type="entry name" value="AAA_23"/>
    <property type="match status" value="1"/>
</dbReference>
<dbReference type="GO" id="GO:0006302">
    <property type="term" value="P:double-strand break repair"/>
    <property type="evidence" value="ECO:0007669"/>
    <property type="project" value="InterPro"/>
</dbReference>
<dbReference type="Pfam" id="PF13304">
    <property type="entry name" value="AAA_21"/>
    <property type="match status" value="1"/>
</dbReference>
<dbReference type="Gene3D" id="3.40.50.300">
    <property type="entry name" value="P-loop containing nucleotide triphosphate hydrolases"/>
    <property type="match status" value="1"/>
</dbReference>
<dbReference type="InterPro" id="IPR003959">
    <property type="entry name" value="ATPase_AAA_core"/>
</dbReference>
<evidence type="ECO:0000313" key="4">
    <source>
        <dbReference type="Proteomes" id="UP000019678"/>
    </source>
</evidence>
<feature type="domain" description="ATPase AAA-type core" evidence="1">
    <location>
        <begin position="216"/>
        <end position="333"/>
    </location>
</feature>
<dbReference type="SUPFAM" id="SSF52540">
    <property type="entry name" value="P-loop containing nucleoside triphosphate hydrolases"/>
    <property type="match status" value="1"/>
</dbReference>
<keyword evidence="4" id="KW-1185">Reference proteome</keyword>
<reference evidence="3 4" key="1">
    <citation type="submission" date="2013-05" db="EMBL/GenBank/DDBJ databases">
        <title>Genome assembly of Chondromyces apiculatus DSM 436.</title>
        <authorList>
            <person name="Sharma G."/>
            <person name="Khatri I."/>
            <person name="Kaur C."/>
            <person name="Mayilraj S."/>
            <person name="Subramanian S."/>
        </authorList>
    </citation>
    <scope>NUCLEOTIDE SEQUENCE [LARGE SCALE GENOMIC DNA]</scope>
    <source>
        <strain evidence="3 4">DSM 436</strain>
    </source>
</reference>
<gene>
    <name evidence="3" type="ORF">CAP_6753</name>
</gene>
<dbReference type="PANTHER" id="PTHR43581">
    <property type="entry name" value="ATP/GTP PHOSPHATASE"/>
    <property type="match status" value="1"/>
</dbReference>
<dbReference type="eggNOG" id="COG3950">
    <property type="taxonomic scope" value="Bacteria"/>
</dbReference>
<dbReference type="InterPro" id="IPR027417">
    <property type="entry name" value="P-loop_NTPase"/>
</dbReference>
<dbReference type="PANTHER" id="PTHR43581:SF4">
    <property type="entry name" value="ATP_GTP PHOSPHATASE"/>
    <property type="match status" value="1"/>
</dbReference>
<dbReference type="RefSeq" id="WP_156041295.1">
    <property type="nucleotide sequence ID" value="NZ_ASRX01000059.1"/>
</dbReference>
<dbReference type="AlphaFoldDB" id="A0A017T207"/>
<evidence type="ECO:0000259" key="1">
    <source>
        <dbReference type="Pfam" id="PF13304"/>
    </source>
</evidence>
<sequence length="353" mass="39852">MRLHKLRVENFRRIQKREISLLGPDGSPRPLTVIVGPNMSGKTTLLDALHLAYEAIAHARNPRWRPEFHPDDPTLRPDPNQPIVISVEFSLHEGEYEALSTLESALGSSFDVARAAVYSFEFSWPPPATSHHGVTRSNPHHAQLAFQGRALASMALKRKVTTEKCLDDIGAVVYLDQNRYGRLLDDAPKLDMSSALKERVTPKDVLGWFVRASILDEKWEPETQGESQWRRVKRLFADLAAPAAIDDMKPSDDGYDLRLIRDGGYYYSGGMSSGERQILRLAANLVYVRAVRSIVLIDELELNLHPRWQRSLLRFCQTGGDDDNQFIITTHSETMLRYVDPNAVIILEDLDGA</sequence>
<dbReference type="GO" id="GO:0016887">
    <property type="term" value="F:ATP hydrolysis activity"/>
    <property type="evidence" value="ECO:0007669"/>
    <property type="project" value="InterPro"/>
</dbReference>
<evidence type="ECO:0000313" key="3">
    <source>
        <dbReference type="EMBL" id="EYF02546.1"/>
    </source>
</evidence>
<dbReference type="Proteomes" id="UP000019678">
    <property type="component" value="Unassembled WGS sequence"/>
</dbReference>
<dbReference type="EMBL" id="ASRX01000059">
    <property type="protein sequence ID" value="EYF02546.1"/>
    <property type="molecule type" value="Genomic_DNA"/>
</dbReference>
<dbReference type="STRING" id="1192034.CAP_6753"/>
<organism evidence="3 4">
    <name type="scientific">Chondromyces apiculatus DSM 436</name>
    <dbReference type="NCBI Taxonomy" id="1192034"/>
    <lineage>
        <taxon>Bacteria</taxon>
        <taxon>Pseudomonadati</taxon>
        <taxon>Myxococcota</taxon>
        <taxon>Polyangia</taxon>
        <taxon>Polyangiales</taxon>
        <taxon>Polyangiaceae</taxon>
        <taxon>Chondromyces</taxon>
    </lineage>
</organism>
<dbReference type="GO" id="GO:0005524">
    <property type="term" value="F:ATP binding"/>
    <property type="evidence" value="ECO:0007669"/>
    <property type="project" value="InterPro"/>
</dbReference>
<evidence type="ECO:0000259" key="2">
    <source>
        <dbReference type="Pfam" id="PF13476"/>
    </source>
</evidence>
<accession>A0A017T207</accession>